<dbReference type="InterPro" id="IPR023214">
    <property type="entry name" value="HAD_sf"/>
</dbReference>
<dbReference type="SFLD" id="SFLDS00003">
    <property type="entry name" value="Haloacid_Dehalogenase"/>
    <property type="match status" value="1"/>
</dbReference>
<dbReference type="EMBL" id="CP039712">
    <property type="protein sequence ID" value="QCI87187.1"/>
    <property type="molecule type" value="Genomic_DNA"/>
</dbReference>
<dbReference type="KEGG" id="vao:FA707_09705"/>
<dbReference type="GO" id="GO:0000287">
    <property type="term" value="F:magnesium ion binding"/>
    <property type="evidence" value="ECO:0007669"/>
    <property type="project" value="TreeGrafter"/>
</dbReference>
<dbReference type="InterPro" id="IPR006379">
    <property type="entry name" value="HAD-SF_hydro_IIB"/>
</dbReference>
<dbReference type="SUPFAM" id="SSF56784">
    <property type="entry name" value="HAD-like"/>
    <property type="match status" value="1"/>
</dbReference>
<dbReference type="AlphaFoldDB" id="A0A4D7CXM6"/>
<dbReference type="NCBIfam" id="TIGR00099">
    <property type="entry name" value="Cof-subfamily"/>
    <property type="match status" value="1"/>
</dbReference>
<proteinExistence type="predicted"/>
<dbReference type="PANTHER" id="PTHR10000">
    <property type="entry name" value="PHOSPHOSERINE PHOSPHATASE"/>
    <property type="match status" value="1"/>
</dbReference>
<dbReference type="PANTHER" id="PTHR10000:SF25">
    <property type="entry name" value="PHOSPHATASE YKRA-RELATED"/>
    <property type="match status" value="1"/>
</dbReference>
<dbReference type="InterPro" id="IPR036412">
    <property type="entry name" value="HAD-like_sf"/>
</dbReference>
<dbReference type="Pfam" id="PF08282">
    <property type="entry name" value="Hydrolase_3"/>
    <property type="match status" value="1"/>
</dbReference>
<gene>
    <name evidence="1" type="ORF">FA707_09705</name>
</gene>
<keyword evidence="1" id="KW-0378">Hydrolase</keyword>
<protein>
    <submittedName>
        <fullName evidence="1">Cof-type HAD-IIB family hydrolase</fullName>
    </submittedName>
</protein>
<dbReference type="InterPro" id="IPR000150">
    <property type="entry name" value="Cof"/>
</dbReference>
<dbReference type="Gene3D" id="3.30.1240.10">
    <property type="match status" value="1"/>
</dbReference>
<dbReference type="SFLD" id="SFLDG01140">
    <property type="entry name" value="C2.B:_Phosphomannomutase_and_P"/>
    <property type="match status" value="1"/>
</dbReference>
<name>A0A4D7CXM6_9ENTE</name>
<dbReference type="Proteomes" id="UP000298615">
    <property type="component" value="Chromosome"/>
</dbReference>
<dbReference type="NCBIfam" id="TIGR01484">
    <property type="entry name" value="HAD-SF-IIB"/>
    <property type="match status" value="1"/>
</dbReference>
<keyword evidence="2" id="KW-1185">Reference proteome</keyword>
<reference evidence="1 2" key="1">
    <citation type="submission" date="2019-04" db="EMBL/GenBank/DDBJ databases">
        <title>Vagococcus sp. nov., isolated from faeces of yaks (Bos grunniens).</title>
        <authorList>
            <person name="Ge Y."/>
        </authorList>
    </citation>
    <scope>NUCLEOTIDE SEQUENCE [LARGE SCALE GENOMIC DNA]</scope>
    <source>
        <strain evidence="1 2">MN-17</strain>
    </source>
</reference>
<organism evidence="1 2">
    <name type="scientific">Vagococcus zengguangii</name>
    <dbReference type="NCBI Taxonomy" id="2571750"/>
    <lineage>
        <taxon>Bacteria</taxon>
        <taxon>Bacillati</taxon>
        <taxon>Bacillota</taxon>
        <taxon>Bacilli</taxon>
        <taxon>Lactobacillales</taxon>
        <taxon>Enterococcaceae</taxon>
        <taxon>Vagococcus</taxon>
    </lineage>
</organism>
<dbReference type="GO" id="GO:0016791">
    <property type="term" value="F:phosphatase activity"/>
    <property type="evidence" value="ECO:0007669"/>
    <property type="project" value="UniProtKB-ARBA"/>
</dbReference>
<evidence type="ECO:0000313" key="1">
    <source>
        <dbReference type="EMBL" id="QCI87187.1"/>
    </source>
</evidence>
<dbReference type="SFLD" id="SFLDG01144">
    <property type="entry name" value="C2.B.4:_PGP_Like"/>
    <property type="match status" value="1"/>
</dbReference>
<evidence type="ECO:0000313" key="2">
    <source>
        <dbReference type="Proteomes" id="UP000298615"/>
    </source>
</evidence>
<dbReference type="GO" id="GO:0005829">
    <property type="term" value="C:cytosol"/>
    <property type="evidence" value="ECO:0007669"/>
    <property type="project" value="TreeGrafter"/>
</dbReference>
<dbReference type="Gene3D" id="3.40.50.1000">
    <property type="entry name" value="HAD superfamily/HAD-like"/>
    <property type="match status" value="1"/>
</dbReference>
<sequence>MTRKLIAFDIDGTILDSNKRPLDSTLAALKELRAKGHMLTIATGRSYLFAKEVIDELGFDHYILCNGAGAFVENQQVYKNILNPSELKRFIDLTKDMNIDTAALNLNKIKRNTNFKPDIMDEAMQSFGQQIPEYDEDFYHKNDIYQVLAYFDHSLDGHFEADFPEFRFVRWHPNSVDVIPHNGSKAATIMHVAEQFGFKKEDTIAFGDGLNDLEMLQTVGTGVAMGNAEDSIKEIAALVTDTNDNDGIAKALKQLGLI</sequence>
<accession>A0A4D7CXM6</accession>
<dbReference type="PROSITE" id="PS01229">
    <property type="entry name" value="COF_2"/>
    <property type="match status" value="1"/>
</dbReference>
<dbReference type="RefSeq" id="WP_136954009.1">
    <property type="nucleotide sequence ID" value="NZ_CP039712.1"/>
</dbReference>